<dbReference type="PANTHER" id="PTHR36509:SF2">
    <property type="entry name" value="BLL3101 PROTEIN"/>
    <property type="match status" value="1"/>
</dbReference>
<evidence type="ECO:0000256" key="1">
    <source>
        <dbReference type="SAM" id="SignalP"/>
    </source>
</evidence>
<keyword evidence="5" id="KW-1185">Reference proteome</keyword>
<dbReference type="AlphaFoldDB" id="A0A2A4FXG5"/>
<dbReference type="PANTHER" id="PTHR36509">
    <property type="entry name" value="BLL3101 PROTEIN"/>
    <property type="match status" value="1"/>
</dbReference>
<dbReference type="InterPro" id="IPR037050">
    <property type="entry name" value="DUF1254_sf"/>
</dbReference>
<dbReference type="InterPro" id="IPR010621">
    <property type="entry name" value="DUF1214"/>
</dbReference>
<evidence type="ECO:0000259" key="3">
    <source>
        <dbReference type="Pfam" id="PF06863"/>
    </source>
</evidence>
<evidence type="ECO:0000259" key="2">
    <source>
        <dbReference type="Pfam" id="PF06742"/>
    </source>
</evidence>
<dbReference type="SUPFAM" id="SSF160935">
    <property type="entry name" value="VPA0735-like"/>
    <property type="match status" value="1"/>
</dbReference>
<feature type="chain" id="PRO_5012697818" description="DUF1254 domain-containing protein" evidence="1">
    <location>
        <begin position="25"/>
        <end position="488"/>
    </location>
</feature>
<feature type="domain" description="DUF1254" evidence="3">
    <location>
        <begin position="100"/>
        <end position="227"/>
    </location>
</feature>
<accession>A0A2A4FXG5</accession>
<evidence type="ECO:0008006" key="6">
    <source>
        <dbReference type="Google" id="ProtNLM"/>
    </source>
</evidence>
<sequence length="488" mass="53220">MDVRHLRAWARLVPMILAASPLTAASVSALPPAPSYALDRADQFDPSPRPDVVPGDPSARTALAHILTADAVIYGLAGVYQYEQMYRQAVDRDAPRFTGFNRFWHDNDLAGPGYAAFKAPNSDTLYSNAWLDLRDGPVLIHVPDIGLRYYTLNFFDAFGNPSNISTRTFGSGARTYLVADANWSGKVPDGATLFRVATPQSWILMRLFAADAAELAVARGVQKQVSIVAPARVSADPLRFPAPDIGSPAGFLAILDHVLRTNGHPDQEDALVHRFAQIGIGRDDLFDFARLDPEIQAGIRSGFAEGMRIVEASHTQLGQPTGTGWAKVEKGRYGFNYLNRATVNAVGLGANVSAENHSFTTFVDGDGASLDGSRGAYVLDLDPPPPVDAFWSVTLYDAQNFELFANPLRRYLINGKTPGLKVGPRGSVRIVMAHDRPAKGANWLPAPDGRFFVVIRAYRPRQELLDGKWLPQPIRPIGLPRAARDVAR</sequence>
<reference evidence="4 5" key="1">
    <citation type="submission" date="2017-09" db="EMBL/GenBank/DDBJ databases">
        <title>The Catabolism of 3,6-Dichlorosalicylic acid is Initiated by the Cytochrome P450 Monooxygenase DsmABC in Rhizorhabdus dicambivorans Ndbn-20.</title>
        <authorList>
            <person name="Na L."/>
        </authorList>
    </citation>
    <scope>NUCLEOTIDE SEQUENCE [LARGE SCALE GENOMIC DNA]</scope>
    <source>
        <strain evidence="4 5">Ndbn-20m</strain>
    </source>
</reference>
<dbReference type="InterPro" id="IPR010679">
    <property type="entry name" value="DUF1254"/>
</dbReference>
<organism evidence="4 5">
    <name type="scientific">Rhizorhabdus dicambivorans</name>
    <dbReference type="NCBI Taxonomy" id="1850238"/>
    <lineage>
        <taxon>Bacteria</taxon>
        <taxon>Pseudomonadati</taxon>
        <taxon>Pseudomonadota</taxon>
        <taxon>Alphaproteobacteria</taxon>
        <taxon>Sphingomonadales</taxon>
        <taxon>Sphingomonadaceae</taxon>
        <taxon>Rhizorhabdus</taxon>
    </lineage>
</organism>
<feature type="signal peptide" evidence="1">
    <location>
        <begin position="1"/>
        <end position="24"/>
    </location>
</feature>
<name>A0A2A4FXG5_9SPHN</name>
<protein>
    <recommendedName>
        <fullName evidence="6">DUF1254 domain-containing protein</fullName>
    </recommendedName>
</protein>
<evidence type="ECO:0000313" key="5">
    <source>
        <dbReference type="Proteomes" id="UP000218934"/>
    </source>
</evidence>
<dbReference type="Pfam" id="PF06863">
    <property type="entry name" value="DUF1254"/>
    <property type="match status" value="1"/>
</dbReference>
<feature type="domain" description="DUF1214" evidence="2">
    <location>
        <begin position="356"/>
        <end position="462"/>
    </location>
</feature>
<dbReference type="Pfam" id="PF06742">
    <property type="entry name" value="DUF1214"/>
    <property type="match status" value="1"/>
</dbReference>
<dbReference type="InterPro" id="IPR037049">
    <property type="entry name" value="DUF1214_C_sf"/>
</dbReference>
<proteinExistence type="predicted"/>
<gene>
    <name evidence="4" type="ORF">COO09_08655</name>
</gene>
<dbReference type="OrthoDB" id="9777345at2"/>
<keyword evidence="1" id="KW-0732">Signal</keyword>
<comment type="caution">
    <text evidence="4">The sequence shown here is derived from an EMBL/GenBank/DDBJ whole genome shotgun (WGS) entry which is preliminary data.</text>
</comment>
<dbReference type="Gene3D" id="2.60.40.1610">
    <property type="entry name" value="Domain of unknown function DUF1254"/>
    <property type="match status" value="1"/>
</dbReference>
<dbReference type="EMBL" id="NWUF01000006">
    <property type="protein sequence ID" value="PCE42880.1"/>
    <property type="molecule type" value="Genomic_DNA"/>
</dbReference>
<dbReference type="KEGG" id="rdi:CMV14_04520"/>
<dbReference type="Gene3D" id="2.60.120.600">
    <property type="entry name" value="Domain of unknown function DUF1214, C-terminal domain"/>
    <property type="match status" value="1"/>
</dbReference>
<dbReference type="RefSeq" id="WP_083215668.1">
    <property type="nucleotide sequence ID" value="NZ_CP023449.1"/>
</dbReference>
<evidence type="ECO:0000313" key="4">
    <source>
        <dbReference type="EMBL" id="PCE42880.1"/>
    </source>
</evidence>
<dbReference type="Proteomes" id="UP000218934">
    <property type="component" value="Unassembled WGS sequence"/>
</dbReference>